<organism evidence="1 2">
    <name type="scientific">Mucilaginibacter gossypii</name>
    <dbReference type="NCBI Taxonomy" id="551996"/>
    <lineage>
        <taxon>Bacteria</taxon>
        <taxon>Pseudomonadati</taxon>
        <taxon>Bacteroidota</taxon>
        <taxon>Sphingobacteriia</taxon>
        <taxon>Sphingobacteriales</taxon>
        <taxon>Sphingobacteriaceae</taxon>
        <taxon>Mucilaginibacter</taxon>
    </lineage>
</organism>
<accession>A0A1G7RM76</accession>
<gene>
    <name evidence="1" type="ORF">SAMN05192573_102287</name>
</gene>
<keyword evidence="2" id="KW-1185">Reference proteome</keyword>
<dbReference type="EMBL" id="FNCG01000002">
    <property type="protein sequence ID" value="SDG11783.1"/>
    <property type="molecule type" value="Genomic_DNA"/>
</dbReference>
<name>A0A1G7RM76_9SPHI</name>
<evidence type="ECO:0000313" key="2">
    <source>
        <dbReference type="Proteomes" id="UP000199705"/>
    </source>
</evidence>
<dbReference type="STRING" id="551996.SAMN05192573_102287"/>
<proteinExistence type="predicted"/>
<evidence type="ECO:0000313" key="1">
    <source>
        <dbReference type="EMBL" id="SDG11783.1"/>
    </source>
</evidence>
<dbReference type="AlphaFoldDB" id="A0A1G7RM76"/>
<reference evidence="2" key="1">
    <citation type="submission" date="2016-10" db="EMBL/GenBank/DDBJ databases">
        <authorList>
            <person name="Varghese N."/>
            <person name="Submissions S."/>
        </authorList>
    </citation>
    <scope>NUCLEOTIDE SEQUENCE [LARGE SCALE GENOMIC DNA]</scope>
    <source>
        <strain evidence="2">Gh-67</strain>
    </source>
</reference>
<sequence>MLIMSEEKFVAFDDQLKDLRPEVKQKALELAEGYHQDGLEPGIALKKAIAEAELWFLDSEG</sequence>
<dbReference type="Proteomes" id="UP000199705">
    <property type="component" value="Unassembled WGS sequence"/>
</dbReference>
<protein>
    <submittedName>
        <fullName evidence="1">Uncharacterized protein</fullName>
    </submittedName>
</protein>